<protein>
    <recommendedName>
        <fullName evidence="10">YicC family protein</fullName>
    </recommendedName>
</protein>
<sequence length="291" mass="32737">MRSMTAFAETLRPLERGALRLTVRSVNHKALDISLRIHPSFFPLEAGIRARVREVALRGKVDLAVEVQDEPSLEPQINRSLLRSMAKTWQEDAEWLNLPPLSAEAFFRLPGAWLPPSADLAERLEGAILEALDTLLKLWNEGREKEGERLLPAFQDGAARLEALCATLQAESEAQAKELPELYRRRLDQVLEDARLSGQLPAERIIAEAGALAVREDVREELVRLSAHLEDFRERLRRGNLGGKALDVWSQEVLRELNTCGSKCKRLAMTRAVMEAKGVLEQIREQGANLE</sequence>
<accession>A0AA48K864</accession>
<evidence type="ECO:0000256" key="4">
    <source>
        <dbReference type="ARBA" id="ARBA00022801"/>
    </source>
</evidence>
<dbReference type="PANTHER" id="PTHR30636:SF3">
    <property type="entry name" value="UPF0701 PROTEIN YICC"/>
    <property type="match status" value="1"/>
</dbReference>
<reference evidence="9" key="1">
    <citation type="journal article" date="2023" name="Int. J. Syst. Evol. Microbiol.">
        <title>Mesoterricola silvestris gen. nov., sp. nov., Mesoterricola sediminis sp. nov., Geothrix oryzae sp. nov., Geothrix edaphica sp. nov., Geothrix rubra sp. nov., and Geothrix limicola sp. nov., six novel members of Acidobacteriota isolated from soils.</title>
        <authorList>
            <person name="Itoh H."/>
            <person name="Sugisawa Y."/>
            <person name="Mise K."/>
            <person name="Xu Z."/>
            <person name="Kuniyasu M."/>
            <person name="Ushijima N."/>
            <person name="Kawano K."/>
            <person name="Kobayashi E."/>
            <person name="Shiratori Y."/>
            <person name="Masuda Y."/>
            <person name="Senoo K."/>
        </authorList>
    </citation>
    <scope>NUCLEOTIDE SEQUENCE [LARGE SCALE GENOMIC DNA]</scope>
    <source>
        <strain evidence="9">W79</strain>
    </source>
</reference>
<keyword evidence="9" id="KW-1185">Reference proteome</keyword>
<dbReference type="GO" id="GO:0016787">
    <property type="term" value="F:hydrolase activity"/>
    <property type="evidence" value="ECO:0007669"/>
    <property type="project" value="UniProtKB-KW"/>
</dbReference>
<dbReference type="InterPro" id="IPR013527">
    <property type="entry name" value="YicC-like_N"/>
</dbReference>
<comment type="similarity">
    <text evidence="5">Belongs to the YicC/YloC family.</text>
</comment>
<dbReference type="EMBL" id="AP027080">
    <property type="protein sequence ID" value="BDU72619.1"/>
    <property type="molecule type" value="Genomic_DNA"/>
</dbReference>
<keyword evidence="2" id="KW-0540">Nuclease</keyword>
<dbReference type="PANTHER" id="PTHR30636">
    <property type="entry name" value="UPF0701 PROTEIN YICC"/>
    <property type="match status" value="1"/>
</dbReference>
<dbReference type="KEGG" id="msil:METEAL_17930"/>
<comment type="cofactor">
    <cofactor evidence="1">
        <name>a divalent metal cation</name>
        <dbReference type="ChEBI" id="CHEBI:60240"/>
    </cofactor>
</comment>
<keyword evidence="4" id="KW-0378">Hydrolase</keyword>
<evidence type="ECO:0000256" key="5">
    <source>
        <dbReference type="ARBA" id="ARBA00035648"/>
    </source>
</evidence>
<dbReference type="RefSeq" id="WP_316415531.1">
    <property type="nucleotide sequence ID" value="NZ_AP027080.1"/>
</dbReference>
<name>A0AA48K864_9BACT</name>
<evidence type="ECO:0008006" key="10">
    <source>
        <dbReference type="Google" id="ProtNLM"/>
    </source>
</evidence>
<evidence type="ECO:0000313" key="8">
    <source>
        <dbReference type="EMBL" id="BDU72619.1"/>
    </source>
</evidence>
<organism evidence="8 9">
    <name type="scientific">Mesoterricola silvestris</name>
    <dbReference type="NCBI Taxonomy" id="2927979"/>
    <lineage>
        <taxon>Bacteria</taxon>
        <taxon>Pseudomonadati</taxon>
        <taxon>Acidobacteriota</taxon>
        <taxon>Holophagae</taxon>
        <taxon>Holophagales</taxon>
        <taxon>Holophagaceae</taxon>
        <taxon>Mesoterricola</taxon>
    </lineage>
</organism>
<gene>
    <name evidence="8" type="ORF">METEAL_17930</name>
</gene>
<evidence type="ECO:0000256" key="2">
    <source>
        <dbReference type="ARBA" id="ARBA00022722"/>
    </source>
</evidence>
<keyword evidence="3" id="KW-0255">Endonuclease</keyword>
<feature type="domain" description="Endoribonuclease YicC-like N-terminal" evidence="6">
    <location>
        <begin position="1"/>
        <end position="150"/>
    </location>
</feature>
<dbReference type="Pfam" id="PF03755">
    <property type="entry name" value="YicC-like_N"/>
    <property type="match status" value="1"/>
</dbReference>
<dbReference type="InterPro" id="IPR013551">
    <property type="entry name" value="YicC-like_C"/>
</dbReference>
<evidence type="ECO:0000259" key="7">
    <source>
        <dbReference type="Pfam" id="PF08340"/>
    </source>
</evidence>
<dbReference type="GO" id="GO:0004521">
    <property type="term" value="F:RNA endonuclease activity"/>
    <property type="evidence" value="ECO:0007669"/>
    <property type="project" value="InterPro"/>
</dbReference>
<feature type="domain" description="Endoribonuclease YicC-like C-terminal" evidence="7">
    <location>
        <begin position="174"/>
        <end position="291"/>
    </location>
</feature>
<dbReference type="Pfam" id="PF08340">
    <property type="entry name" value="YicC-like_C"/>
    <property type="match status" value="1"/>
</dbReference>
<proteinExistence type="inferred from homology"/>
<evidence type="ECO:0000256" key="3">
    <source>
        <dbReference type="ARBA" id="ARBA00022759"/>
    </source>
</evidence>
<evidence type="ECO:0000313" key="9">
    <source>
        <dbReference type="Proteomes" id="UP001238179"/>
    </source>
</evidence>
<evidence type="ECO:0000256" key="1">
    <source>
        <dbReference type="ARBA" id="ARBA00001968"/>
    </source>
</evidence>
<dbReference type="InterPro" id="IPR005229">
    <property type="entry name" value="YicC/YloC-like"/>
</dbReference>
<dbReference type="Proteomes" id="UP001238179">
    <property type="component" value="Chromosome"/>
</dbReference>
<evidence type="ECO:0000259" key="6">
    <source>
        <dbReference type="Pfam" id="PF03755"/>
    </source>
</evidence>
<dbReference type="AlphaFoldDB" id="A0AA48K864"/>